<evidence type="ECO:0008006" key="4">
    <source>
        <dbReference type="Google" id="ProtNLM"/>
    </source>
</evidence>
<feature type="region of interest" description="Disordered" evidence="1">
    <location>
        <begin position="388"/>
        <end position="416"/>
    </location>
</feature>
<dbReference type="Gene3D" id="1.10.10.60">
    <property type="entry name" value="Homeodomain-like"/>
    <property type="match status" value="1"/>
</dbReference>
<feature type="compositionally biased region" description="Low complexity" evidence="1">
    <location>
        <begin position="388"/>
        <end position="402"/>
    </location>
</feature>
<name>A0AAD5SYI6_9FUNG</name>
<dbReference type="InterPro" id="IPR009057">
    <property type="entry name" value="Homeodomain-like_sf"/>
</dbReference>
<feature type="compositionally biased region" description="Polar residues" evidence="1">
    <location>
        <begin position="342"/>
        <end position="359"/>
    </location>
</feature>
<keyword evidence="3" id="KW-1185">Reference proteome</keyword>
<proteinExistence type="predicted"/>
<feature type="compositionally biased region" description="Polar residues" evidence="1">
    <location>
        <begin position="473"/>
        <end position="501"/>
    </location>
</feature>
<dbReference type="CDD" id="cd11660">
    <property type="entry name" value="SANT_TRF"/>
    <property type="match status" value="1"/>
</dbReference>
<gene>
    <name evidence="2" type="ORF">HK100_000386</name>
</gene>
<feature type="region of interest" description="Disordered" evidence="1">
    <location>
        <begin position="465"/>
        <end position="508"/>
    </location>
</feature>
<dbReference type="EMBL" id="JADGJH010001076">
    <property type="protein sequence ID" value="KAJ3119273.1"/>
    <property type="molecule type" value="Genomic_DNA"/>
</dbReference>
<organism evidence="2 3">
    <name type="scientific">Physocladia obscura</name>
    <dbReference type="NCBI Taxonomy" id="109957"/>
    <lineage>
        <taxon>Eukaryota</taxon>
        <taxon>Fungi</taxon>
        <taxon>Fungi incertae sedis</taxon>
        <taxon>Chytridiomycota</taxon>
        <taxon>Chytridiomycota incertae sedis</taxon>
        <taxon>Chytridiomycetes</taxon>
        <taxon>Chytridiales</taxon>
        <taxon>Chytriomycetaceae</taxon>
        <taxon>Physocladia</taxon>
    </lineage>
</organism>
<accession>A0AAD5SYI6</accession>
<feature type="region of interest" description="Disordered" evidence="1">
    <location>
        <begin position="243"/>
        <end position="265"/>
    </location>
</feature>
<evidence type="ECO:0000313" key="2">
    <source>
        <dbReference type="EMBL" id="KAJ3119273.1"/>
    </source>
</evidence>
<feature type="region of interest" description="Disordered" evidence="1">
    <location>
        <begin position="332"/>
        <end position="372"/>
    </location>
</feature>
<feature type="compositionally biased region" description="Gly residues" evidence="1">
    <location>
        <begin position="36"/>
        <end position="48"/>
    </location>
</feature>
<evidence type="ECO:0000256" key="1">
    <source>
        <dbReference type="SAM" id="MobiDB-lite"/>
    </source>
</evidence>
<dbReference type="AlphaFoldDB" id="A0AAD5SYI6"/>
<dbReference type="Proteomes" id="UP001211907">
    <property type="component" value="Unassembled WGS sequence"/>
</dbReference>
<feature type="region of interest" description="Disordered" evidence="1">
    <location>
        <begin position="1"/>
        <end position="57"/>
    </location>
</feature>
<dbReference type="SUPFAM" id="SSF46689">
    <property type="entry name" value="Homeodomain-like"/>
    <property type="match status" value="1"/>
</dbReference>
<protein>
    <recommendedName>
        <fullName evidence="4">Myb-like domain-containing protein</fullName>
    </recommendedName>
</protein>
<feature type="compositionally biased region" description="Basic and acidic residues" evidence="1">
    <location>
        <begin position="363"/>
        <end position="372"/>
    </location>
</feature>
<feature type="compositionally biased region" description="Low complexity" evidence="1">
    <location>
        <begin position="332"/>
        <end position="341"/>
    </location>
</feature>
<comment type="caution">
    <text evidence="2">The sequence shown here is derived from an EMBL/GenBank/DDBJ whole genome shotgun (WGS) entry which is preliminary data.</text>
</comment>
<sequence>MPHFTGSGIGIGNKRAHGTESSAQESLLAMMDAVSGGDGSGGGTGAGAVGDPAGPAERTRAISNNIHVRLQLPDGDPPASAANTPSAATSAALTSSANFSRELQASFISQSYQNQQLQQQHQQQQQQQQEQHPLLGKHLLAAVSFASSLKSNTNHRRSASFGSASQQQFEVQQQQQQYQLDQQQQHQQQQQQQQQTQTSFSQMNAMYLQPIPIQPSNFSAASSPFFNSQTGNIGGIQKLLDSPHDAPHQDASLYGGHHLERPHSQSQVPLVGTLFHRESGSSLSTNNPQNVLLREYNTGIAEYPQHQQQQQHEPYQLPSQPEYVPIQSFISHQHHQFSQSHDPNNTVSSPHHQAFNPHSQQHHSLENTQHHSDQLHQYHAYPQHHYQFQQQPGQNQHPQIPHGPHDAQLPHGYSQNQQQYISPTQQSTGILSTISAIPGIANRPTTLIPSGVVPAETPKPVTAVVAKKRGKKQQNSGAKLSSKTQKSDVTNGEKSTATGTRPRNKWTPPELAALEAGMLRYGTNWAGLLADPDFSHALSSRTQMQCKDKAAVEKEKRMKEARRAGRMLSVEELGVWRYACDRKRNNVGMVEVTGVAGGGGSGRGVTVQQLQVPEQRPQEQQQLQLLQQHALSAENLA</sequence>
<evidence type="ECO:0000313" key="3">
    <source>
        <dbReference type="Proteomes" id="UP001211907"/>
    </source>
</evidence>
<reference evidence="2" key="1">
    <citation type="submission" date="2020-05" db="EMBL/GenBank/DDBJ databases">
        <title>Phylogenomic resolution of chytrid fungi.</title>
        <authorList>
            <person name="Stajich J.E."/>
            <person name="Amses K."/>
            <person name="Simmons R."/>
            <person name="Seto K."/>
            <person name="Myers J."/>
            <person name="Bonds A."/>
            <person name="Quandt C.A."/>
            <person name="Barry K."/>
            <person name="Liu P."/>
            <person name="Grigoriev I."/>
            <person name="Longcore J.E."/>
            <person name="James T.Y."/>
        </authorList>
    </citation>
    <scope>NUCLEOTIDE SEQUENCE</scope>
    <source>
        <strain evidence="2">JEL0513</strain>
    </source>
</reference>